<comment type="caution">
    <text evidence="2">The sequence shown here is derived from an EMBL/GenBank/DDBJ whole genome shotgun (WGS) entry which is preliminary data.</text>
</comment>
<evidence type="ECO:0000313" key="2">
    <source>
        <dbReference type="EMBL" id="GAA4224355.1"/>
    </source>
</evidence>
<evidence type="ECO:0000313" key="3">
    <source>
        <dbReference type="Proteomes" id="UP001501710"/>
    </source>
</evidence>
<dbReference type="Proteomes" id="UP001501710">
    <property type="component" value="Unassembled WGS sequence"/>
</dbReference>
<evidence type="ECO:0000256" key="1">
    <source>
        <dbReference type="SAM" id="SignalP"/>
    </source>
</evidence>
<name>A0ABP8BS53_9ACTN</name>
<keyword evidence="1" id="KW-0732">Signal</keyword>
<proteinExistence type="predicted"/>
<accession>A0ABP8BS53</accession>
<dbReference type="EMBL" id="BAABAS010000003">
    <property type="protein sequence ID" value="GAA4224355.1"/>
    <property type="molecule type" value="Genomic_DNA"/>
</dbReference>
<gene>
    <name evidence="2" type="ORF">GCM10022254_03600</name>
</gene>
<feature type="signal peptide" evidence="1">
    <location>
        <begin position="1"/>
        <end position="22"/>
    </location>
</feature>
<keyword evidence="3" id="KW-1185">Reference proteome</keyword>
<organism evidence="2 3">
    <name type="scientific">Actinomadura meridiana</name>
    <dbReference type="NCBI Taxonomy" id="559626"/>
    <lineage>
        <taxon>Bacteria</taxon>
        <taxon>Bacillati</taxon>
        <taxon>Actinomycetota</taxon>
        <taxon>Actinomycetes</taxon>
        <taxon>Streptosporangiales</taxon>
        <taxon>Thermomonosporaceae</taxon>
        <taxon>Actinomadura</taxon>
    </lineage>
</organism>
<feature type="chain" id="PRO_5045118385" description="Translation initiation factor IF-2" evidence="1">
    <location>
        <begin position="23"/>
        <end position="243"/>
    </location>
</feature>
<sequence length="243" mass="26406">MRRIVIVLAGLLVTGCMPSVSAEDRATDDARDNARKVGQRLDSARVWPAQDVAHRAADLDGVEVMRFSGRTTVGDGVRVVVRVAGTAVEDGWSGERVSVKRCFELRIATSIGWDDIKPSDVTCPSGSPLTFKPWPKTPDIPYERLEKALPHVPAKGRADETKIRAVVASLRLDPAIRSEFRTEGAKVGLALWVKPYLSEALDCVLARVEPGRTTVWVPSTIQRMPGEGGCTVVNALHPMAPPH</sequence>
<dbReference type="RefSeq" id="WP_344888502.1">
    <property type="nucleotide sequence ID" value="NZ_BAABAS010000003.1"/>
</dbReference>
<evidence type="ECO:0008006" key="4">
    <source>
        <dbReference type="Google" id="ProtNLM"/>
    </source>
</evidence>
<protein>
    <recommendedName>
        <fullName evidence="4">Translation initiation factor IF-2</fullName>
    </recommendedName>
</protein>
<reference evidence="3" key="1">
    <citation type="journal article" date="2019" name="Int. J. Syst. Evol. Microbiol.">
        <title>The Global Catalogue of Microorganisms (GCM) 10K type strain sequencing project: providing services to taxonomists for standard genome sequencing and annotation.</title>
        <authorList>
            <consortium name="The Broad Institute Genomics Platform"/>
            <consortium name="The Broad Institute Genome Sequencing Center for Infectious Disease"/>
            <person name="Wu L."/>
            <person name="Ma J."/>
        </authorList>
    </citation>
    <scope>NUCLEOTIDE SEQUENCE [LARGE SCALE GENOMIC DNA]</scope>
    <source>
        <strain evidence="3">JCM 17440</strain>
    </source>
</reference>
<dbReference type="PROSITE" id="PS51257">
    <property type="entry name" value="PROKAR_LIPOPROTEIN"/>
    <property type="match status" value="1"/>
</dbReference>